<dbReference type="Gramene" id="OMO50695">
    <property type="protein sequence ID" value="OMO50695"/>
    <property type="gene ID" value="CCACVL1_30316"/>
</dbReference>
<proteinExistence type="predicted"/>
<evidence type="ECO:0000313" key="1">
    <source>
        <dbReference type="EMBL" id="OMO50695.1"/>
    </source>
</evidence>
<dbReference type="Proteomes" id="UP000188268">
    <property type="component" value="Unassembled WGS sequence"/>
</dbReference>
<dbReference type="OrthoDB" id="1938591at2759"/>
<comment type="caution">
    <text evidence="1">The sequence shown here is derived from an EMBL/GenBank/DDBJ whole genome shotgun (WGS) entry which is preliminary data.</text>
</comment>
<evidence type="ECO:0000313" key="2">
    <source>
        <dbReference type="Proteomes" id="UP000188268"/>
    </source>
</evidence>
<name>A0A1R3FXZ7_COCAP</name>
<gene>
    <name evidence="1" type="ORF">CCACVL1_30316</name>
</gene>
<sequence>MCPRLVLVSSFDAWRWETCGFVKTFLCCKGERWLAVSRSGLWDLVAKKSGLDSGLTPSVKLVYVKYLVLLETWLEGSVDNKQPKSESSYNNHLMELGAELKGFLEDSVDDVLILESNDKEKFSSLKRMGNHRMKLNLDTISERGTRVWPLDKKELMNLVEVDRIENLAKKKKSDWKGKTRFMAGMPSLPSSRFYRVRELGSTFKQLELEPNVVKLLLIESDLVGILKGKYESEQK</sequence>
<reference evidence="1 2" key="1">
    <citation type="submission" date="2013-09" db="EMBL/GenBank/DDBJ databases">
        <title>Corchorus capsularis genome sequencing.</title>
        <authorList>
            <person name="Alam M."/>
            <person name="Haque M.S."/>
            <person name="Islam M.S."/>
            <person name="Emdad E.M."/>
            <person name="Islam M.M."/>
            <person name="Ahmed B."/>
            <person name="Halim A."/>
            <person name="Hossen Q.M.M."/>
            <person name="Hossain M.Z."/>
            <person name="Ahmed R."/>
            <person name="Khan M.M."/>
            <person name="Islam R."/>
            <person name="Rashid M.M."/>
            <person name="Khan S.A."/>
            <person name="Rahman M.S."/>
            <person name="Alam M."/>
        </authorList>
    </citation>
    <scope>NUCLEOTIDE SEQUENCE [LARGE SCALE GENOMIC DNA]</scope>
    <source>
        <strain evidence="2">cv. CVL-1</strain>
        <tissue evidence="1">Whole seedling</tissue>
    </source>
</reference>
<dbReference type="EMBL" id="AWWV01016051">
    <property type="protein sequence ID" value="OMO50695.1"/>
    <property type="molecule type" value="Genomic_DNA"/>
</dbReference>
<accession>A0A1R3FXZ7</accession>
<organism evidence="1 2">
    <name type="scientific">Corchorus capsularis</name>
    <name type="common">Jute</name>
    <dbReference type="NCBI Taxonomy" id="210143"/>
    <lineage>
        <taxon>Eukaryota</taxon>
        <taxon>Viridiplantae</taxon>
        <taxon>Streptophyta</taxon>
        <taxon>Embryophyta</taxon>
        <taxon>Tracheophyta</taxon>
        <taxon>Spermatophyta</taxon>
        <taxon>Magnoliopsida</taxon>
        <taxon>eudicotyledons</taxon>
        <taxon>Gunneridae</taxon>
        <taxon>Pentapetalae</taxon>
        <taxon>rosids</taxon>
        <taxon>malvids</taxon>
        <taxon>Malvales</taxon>
        <taxon>Malvaceae</taxon>
        <taxon>Grewioideae</taxon>
        <taxon>Apeibeae</taxon>
        <taxon>Corchorus</taxon>
    </lineage>
</organism>
<dbReference type="AlphaFoldDB" id="A0A1R3FXZ7"/>
<keyword evidence="2" id="KW-1185">Reference proteome</keyword>
<protein>
    <submittedName>
        <fullName evidence="1">Uncharacterized protein</fullName>
    </submittedName>
</protein>